<evidence type="ECO:0000313" key="2">
    <source>
        <dbReference type="Proteomes" id="UP000709295"/>
    </source>
</evidence>
<dbReference type="Proteomes" id="UP000709295">
    <property type="component" value="Unassembled WGS sequence"/>
</dbReference>
<comment type="caution">
    <text evidence="1">The sequence shown here is derived from an EMBL/GenBank/DDBJ whole genome shotgun (WGS) entry which is preliminary data.</text>
</comment>
<accession>A0A8J5IUZ5</accession>
<evidence type="ECO:0000313" key="1">
    <source>
        <dbReference type="EMBL" id="KAG6946725.1"/>
    </source>
</evidence>
<organism evidence="1 2">
    <name type="scientific">Phytophthora aleatoria</name>
    <dbReference type="NCBI Taxonomy" id="2496075"/>
    <lineage>
        <taxon>Eukaryota</taxon>
        <taxon>Sar</taxon>
        <taxon>Stramenopiles</taxon>
        <taxon>Oomycota</taxon>
        <taxon>Peronosporomycetes</taxon>
        <taxon>Peronosporales</taxon>
        <taxon>Peronosporaceae</taxon>
        <taxon>Phytophthora</taxon>
    </lineage>
</organism>
<reference evidence="1" key="1">
    <citation type="submission" date="2021-01" db="EMBL/GenBank/DDBJ databases">
        <title>Phytophthora aleatoria, a newly-described species from Pinus radiata is distinct from Phytophthora cactorum isolates based on comparative genomics.</title>
        <authorList>
            <person name="Mcdougal R."/>
            <person name="Panda P."/>
            <person name="Williams N."/>
            <person name="Studholme D.J."/>
        </authorList>
    </citation>
    <scope>NUCLEOTIDE SEQUENCE</scope>
    <source>
        <strain evidence="1">NZFS 4037</strain>
    </source>
</reference>
<proteinExistence type="predicted"/>
<sequence>MGGPMLTKYAAEVTAEEDEDVRDKQNSTGGRVAFLNDVWLNITKKICNHCTDVPPVVLYINHYCLQLSSQRKPIVTGVSWKKPNGSNRSK</sequence>
<protein>
    <submittedName>
        <fullName evidence="1">Uncharacterized protein</fullName>
    </submittedName>
</protein>
<dbReference type="EMBL" id="JAENGY010001825">
    <property type="protein sequence ID" value="KAG6946725.1"/>
    <property type="molecule type" value="Genomic_DNA"/>
</dbReference>
<dbReference type="AlphaFoldDB" id="A0A8J5IUZ5"/>
<name>A0A8J5IUZ5_9STRA</name>
<keyword evidence="2" id="KW-1185">Reference proteome</keyword>
<gene>
    <name evidence="1" type="ORF">JG688_00015884</name>
</gene>